<evidence type="ECO:0000313" key="3">
    <source>
        <dbReference type="Proteomes" id="UP000501128"/>
    </source>
</evidence>
<keyword evidence="2" id="KW-0614">Plasmid</keyword>
<sequence>MPVSPKPKSRKTDASVDDKKALDFIRQGGSQPVRDEPKDQPSLQISTKGRYTTKTDPNDQVSISIKLLVSERNQINEDRARRSGRDKKSLEGWIIEAISEKLERENKRKNQS</sequence>
<feature type="compositionally biased region" description="Basic and acidic residues" evidence="1">
    <location>
        <begin position="10"/>
        <end position="23"/>
    </location>
</feature>
<proteinExistence type="predicted"/>
<feature type="compositionally biased region" description="Polar residues" evidence="1">
    <location>
        <begin position="41"/>
        <end position="58"/>
    </location>
</feature>
<gene>
    <name evidence="2" type="ORF">HH216_25435</name>
</gene>
<accession>A0A7L5DTC8</accession>
<feature type="region of interest" description="Disordered" evidence="1">
    <location>
        <begin position="1"/>
        <end position="58"/>
    </location>
</feature>
<name>A0A7L5DTC8_9BACT</name>
<dbReference type="AlphaFoldDB" id="A0A7L5DTC8"/>
<dbReference type="KEGG" id="srho:HH216_25435"/>
<protein>
    <submittedName>
        <fullName evidence="2">Uncharacterized protein</fullName>
    </submittedName>
</protein>
<reference evidence="2 3" key="1">
    <citation type="submission" date="2020-04" db="EMBL/GenBank/DDBJ databases">
        <title>Genome sequencing of novel species.</title>
        <authorList>
            <person name="Heo J."/>
            <person name="Kim S.-J."/>
            <person name="Kim J.-S."/>
            <person name="Hong S.-B."/>
            <person name="Kwon S.-W."/>
        </authorList>
    </citation>
    <scope>NUCLEOTIDE SEQUENCE [LARGE SCALE GENOMIC DNA]</scope>
    <source>
        <strain evidence="2 3">CJU-R4</strain>
        <plasmid evidence="2 3">unnamed2</plasmid>
    </source>
</reference>
<dbReference type="Proteomes" id="UP000501128">
    <property type="component" value="Plasmid unnamed2"/>
</dbReference>
<dbReference type="RefSeq" id="WP_169553721.1">
    <property type="nucleotide sequence ID" value="NZ_CP051679.1"/>
</dbReference>
<keyword evidence="3" id="KW-1185">Reference proteome</keyword>
<geneLocation type="plasmid" evidence="2 3">
    <name>unnamed2</name>
</geneLocation>
<evidence type="ECO:0000313" key="2">
    <source>
        <dbReference type="EMBL" id="QJD81704.1"/>
    </source>
</evidence>
<dbReference type="EMBL" id="CP051679">
    <property type="protein sequence ID" value="QJD81704.1"/>
    <property type="molecule type" value="Genomic_DNA"/>
</dbReference>
<organism evidence="2 3">
    <name type="scientific">Spirosoma rhododendri</name>
    <dbReference type="NCBI Taxonomy" id="2728024"/>
    <lineage>
        <taxon>Bacteria</taxon>
        <taxon>Pseudomonadati</taxon>
        <taxon>Bacteroidota</taxon>
        <taxon>Cytophagia</taxon>
        <taxon>Cytophagales</taxon>
        <taxon>Cytophagaceae</taxon>
        <taxon>Spirosoma</taxon>
    </lineage>
</organism>
<evidence type="ECO:0000256" key="1">
    <source>
        <dbReference type="SAM" id="MobiDB-lite"/>
    </source>
</evidence>